<gene>
    <name evidence="2" type="ORF">MCOS_LOCUS1281</name>
</gene>
<dbReference type="OrthoDB" id="6288536at2759"/>
<organism evidence="4">
    <name type="scientific">Mesocestoides corti</name>
    <name type="common">Flatworm</name>
    <dbReference type="NCBI Taxonomy" id="53468"/>
    <lineage>
        <taxon>Eukaryota</taxon>
        <taxon>Metazoa</taxon>
        <taxon>Spiralia</taxon>
        <taxon>Lophotrochozoa</taxon>
        <taxon>Platyhelminthes</taxon>
        <taxon>Cestoda</taxon>
        <taxon>Eucestoda</taxon>
        <taxon>Cyclophyllidea</taxon>
        <taxon>Mesocestoididae</taxon>
        <taxon>Mesocestoides</taxon>
    </lineage>
</organism>
<feature type="region of interest" description="Disordered" evidence="1">
    <location>
        <begin position="1"/>
        <end position="20"/>
    </location>
</feature>
<dbReference type="EMBL" id="UXSR01000149">
    <property type="protein sequence ID" value="VDD75278.1"/>
    <property type="molecule type" value="Genomic_DNA"/>
</dbReference>
<protein>
    <submittedName>
        <fullName evidence="2 4">Uncharacterized protein</fullName>
    </submittedName>
</protein>
<name>A0A0R3U3U8_MESCO</name>
<evidence type="ECO:0000313" key="2">
    <source>
        <dbReference type="EMBL" id="VDD75278.1"/>
    </source>
</evidence>
<proteinExistence type="predicted"/>
<feature type="compositionally biased region" description="Low complexity" evidence="1">
    <location>
        <begin position="143"/>
        <end position="157"/>
    </location>
</feature>
<reference evidence="2 3" key="1">
    <citation type="submission" date="2018-10" db="EMBL/GenBank/DDBJ databases">
        <authorList>
            <consortium name="Pathogen Informatics"/>
        </authorList>
    </citation>
    <scope>NUCLEOTIDE SEQUENCE [LARGE SCALE GENOMIC DNA]</scope>
</reference>
<evidence type="ECO:0000313" key="4">
    <source>
        <dbReference type="WBParaSite" id="MCU_005695-RA"/>
    </source>
</evidence>
<feature type="compositionally biased region" description="Basic residues" evidence="1">
    <location>
        <begin position="169"/>
        <end position="186"/>
    </location>
</feature>
<evidence type="ECO:0000313" key="3">
    <source>
        <dbReference type="Proteomes" id="UP000267029"/>
    </source>
</evidence>
<dbReference type="WBParaSite" id="MCU_005695-RA">
    <property type="protein sequence ID" value="MCU_005695-RA"/>
    <property type="gene ID" value="MCU_005695"/>
</dbReference>
<feature type="compositionally biased region" description="Basic residues" evidence="1">
    <location>
        <begin position="205"/>
        <end position="214"/>
    </location>
</feature>
<reference evidence="4" key="2">
    <citation type="submission" date="2019-11" db="UniProtKB">
        <authorList>
            <consortium name="WormBaseParasite"/>
        </authorList>
    </citation>
    <scope>IDENTIFICATION</scope>
</reference>
<keyword evidence="3" id="KW-1185">Reference proteome</keyword>
<feature type="region of interest" description="Disordered" evidence="1">
    <location>
        <begin position="142"/>
        <end position="262"/>
    </location>
</feature>
<dbReference type="Proteomes" id="UP000267029">
    <property type="component" value="Unassembled WGS sequence"/>
</dbReference>
<dbReference type="AlphaFoldDB" id="A0A0R3U3U8"/>
<sequence>MQNQLSFASNPPPTVVSPSLVFLRSHSPPSTSLPKVGASSSPHFTPTKRDSLFLCESDFPPEPDHDVSGDCVAAEAANKGVLIAEAMCIPKSSVSRSRLPFQTPELLQPPIPSAAGVENVPVATSLPAQMDYLLSGHGANPFSDDSLSSSPSKPGAASSGGGSRMAASKWKKSAKTRRRTEAKHKQPVANDEEQLVREARQITPTKKHRHQRKKSSGEKSVSGEANSTGGPTTPPPAHRSDFDEEDPTTEGWAAEIDKESTS</sequence>
<accession>A0A0R3U3U8</accession>
<evidence type="ECO:0000256" key="1">
    <source>
        <dbReference type="SAM" id="MobiDB-lite"/>
    </source>
</evidence>